<dbReference type="OMA" id="CGVTATQ"/>
<sequence>MEYELLVSRATLKPGDTVQVKGKILPDAKSFIVNLGKDADNIMLHFNPRFDYHGDVNTIVCNSKQHGVWGEETRETNFPFEQGGKVEVSFTFAANEIKVQIPEGHEFSFPNRLDLDVIEYLIVAGDFKIKALKFS</sequence>
<dbReference type="InterPro" id="IPR013320">
    <property type="entry name" value="ConA-like_dom_sf"/>
</dbReference>
<dbReference type="InterPro" id="IPR044156">
    <property type="entry name" value="Galectin-like"/>
</dbReference>
<dbReference type="PANTHER" id="PTHR11346">
    <property type="entry name" value="GALECTIN"/>
    <property type="match status" value="1"/>
</dbReference>
<dbReference type="SMART" id="SM00908">
    <property type="entry name" value="Gal-bind_lectin"/>
    <property type="match status" value="1"/>
</dbReference>
<organism evidence="4 5">
    <name type="scientific">Salvator merianae</name>
    <name type="common">Argentine black and white tegu</name>
    <name type="synonym">Tupinambis merianae</name>
    <dbReference type="NCBI Taxonomy" id="96440"/>
    <lineage>
        <taxon>Eukaryota</taxon>
        <taxon>Metazoa</taxon>
        <taxon>Chordata</taxon>
        <taxon>Craniata</taxon>
        <taxon>Vertebrata</taxon>
        <taxon>Euteleostomi</taxon>
        <taxon>Lepidosauria</taxon>
        <taxon>Squamata</taxon>
        <taxon>Bifurcata</taxon>
        <taxon>Unidentata</taxon>
        <taxon>Episquamata</taxon>
        <taxon>Laterata</taxon>
        <taxon>Teiioidea</taxon>
        <taxon>Teiidae</taxon>
        <taxon>Salvator</taxon>
    </lineage>
</organism>
<name>A0A8D0DQR5_SALMN</name>
<feature type="domain" description="Galectin" evidence="3">
    <location>
        <begin position="4"/>
        <end position="135"/>
    </location>
</feature>
<keyword evidence="5" id="KW-1185">Reference proteome</keyword>
<reference evidence="4" key="2">
    <citation type="submission" date="2025-09" db="UniProtKB">
        <authorList>
            <consortium name="Ensembl"/>
        </authorList>
    </citation>
    <scope>IDENTIFICATION</scope>
</reference>
<dbReference type="FunFam" id="2.60.120.200:FF:000021">
    <property type="entry name" value="Galectin"/>
    <property type="match status" value="1"/>
</dbReference>
<dbReference type="PANTHER" id="PTHR11346:SF97">
    <property type="entry name" value="GALECTIN-1"/>
    <property type="match status" value="1"/>
</dbReference>
<dbReference type="Proteomes" id="UP000694421">
    <property type="component" value="Unplaced"/>
</dbReference>
<dbReference type="Ensembl" id="ENSSMRT00000019279.1">
    <property type="protein sequence ID" value="ENSSMRP00000016479.1"/>
    <property type="gene ID" value="ENSSMRG00000012840.1"/>
</dbReference>
<evidence type="ECO:0000256" key="1">
    <source>
        <dbReference type="ARBA" id="ARBA00022734"/>
    </source>
</evidence>
<dbReference type="SMART" id="SM00276">
    <property type="entry name" value="GLECT"/>
    <property type="match status" value="1"/>
</dbReference>
<keyword evidence="1 2" id="KW-0430">Lectin</keyword>
<evidence type="ECO:0000259" key="3">
    <source>
        <dbReference type="PROSITE" id="PS51304"/>
    </source>
</evidence>
<protein>
    <recommendedName>
        <fullName evidence="2">Galectin</fullName>
    </recommendedName>
</protein>
<dbReference type="GO" id="GO:0005615">
    <property type="term" value="C:extracellular space"/>
    <property type="evidence" value="ECO:0007669"/>
    <property type="project" value="TreeGrafter"/>
</dbReference>
<dbReference type="GeneTree" id="ENSGT00940000155534"/>
<dbReference type="PROSITE" id="PS51304">
    <property type="entry name" value="GALECTIN"/>
    <property type="match status" value="1"/>
</dbReference>
<dbReference type="GO" id="GO:0030395">
    <property type="term" value="F:lactose binding"/>
    <property type="evidence" value="ECO:0007669"/>
    <property type="project" value="TreeGrafter"/>
</dbReference>
<accession>A0A8D0DQR5</accession>
<dbReference type="CDD" id="cd00070">
    <property type="entry name" value="GLECT"/>
    <property type="match status" value="1"/>
</dbReference>
<dbReference type="InterPro" id="IPR001079">
    <property type="entry name" value="Galectin_CRD"/>
</dbReference>
<dbReference type="GO" id="GO:0043236">
    <property type="term" value="F:laminin binding"/>
    <property type="evidence" value="ECO:0007669"/>
    <property type="project" value="TreeGrafter"/>
</dbReference>
<dbReference type="SUPFAM" id="SSF49899">
    <property type="entry name" value="Concanavalin A-like lectins/glucanases"/>
    <property type="match status" value="1"/>
</dbReference>
<reference evidence="4" key="1">
    <citation type="submission" date="2025-08" db="UniProtKB">
        <authorList>
            <consortium name="Ensembl"/>
        </authorList>
    </citation>
    <scope>IDENTIFICATION</scope>
</reference>
<evidence type="ECO:0000313" key="4">
    <source>
        <dbReference type="Ensembl" id="ENSSMRP00000016479.1"/>
    </source>
</evidence>
<evidence type="ECO:0000256" key="2">
    <source>
        <dbReference type="RuleBase" id="RU102079"/>
    </source>
</evidence>
<dbReference type="Pfam" id="PF00337">
    <property type="entry name" value="Gal-bind_lectin"/>
    <property type="match status" value="1"/>
</dbReference>
<dbReference type="AlphaFoldDB" id="A0A8D0DQR5"/>
<dbReference type="Gene3D" id="2.60.120.200">
    <property type="match status" value="1"/>
</dbReference>
<proteinExistence type="predicted"/>
<evidence type="ECO:0000313" key="5">
    <source>
        <dbReference type="Proteomes" id="UP000694421"/>
    </source>
</evidence>